<evidence type="ECO:0000313" key="4">
    <source>
        <dbReference type="Proteomes" id="UP000613580"/>
    </source>
</evidence>
<evidence type="ECO:0000313" key="3">
    <source>
        <dbReference type="EMBL" id="KAF7297910.1"/>
    </source>
</evidence>
<dbReference type="Gene3D" id="3.40.50.300">
    <property type="entry name" value="P-loop containing nucleotide triphosphate hydrolases"/>
    <property type="match status" value="1"/>
</dbReference>
<dbReference type="OrthoDB" id="9995306at2759"/>
<comment type="similarity">
    <text evidence="2">Belongs to the ELP6 family.</text>
</comment>
<dbReference type="Proteomes" id="UP000613580">
    <property type="component" value="Unassembled WGS sequence"/>
</dbReference>
<dbReference type="SUPFAM" id="SSF52540">
    <property type="entry name" value="P-loop containing nucleoside triphosphate hydrolases"/>
    <property type="match status" value="1"/>
</dbReference>
<dbReference type="CDD" id="cd19495">
    <property type="entry name" value="Elp6"/>
    <property type="match status" value="1"/>
</dbReference>
<gene>
    <name evidence="3" type="ORF">HMN09_01011800</name>
</gene>
<evidence type="ECO:0000256" key="2">
    <source>
        <dbReference type="ARBA" id="ARBA00008837"/>
    </source>
</evidence>
<accession>A0A8H6SHH3</accession>
<dbReference type="InterPro" id="IPR018627">
    <property type="entry name" value="ELP6"/>
</dbReference>
<sequence>MFSPFDLPPEMLLLVTDQLSSPADFVVYRGVIDHLKPPASGKPKRAIVLSASPEFARWKAIAAKSNLPLEPLVANGSFTFIDILERVKPPDDASDTSPRLLPILEAVSSALQSDADTLVVVDDLATLDWLGFSVLDLTRFCRALYAACRKTNATLLLRQHVLTPSGPDLVLDDLSRALRQLCTYHLEVLPLASGRSGAVSGQVALHAGPALAVPQDVKLLPRSAALQYKLTDSGAVFFQRGTGAGVL</sequence>
<dbReference type="UniPathway" id="UPA00988"/>
<dbReference type="PANTHER" id="PTHR16184">
    <property type="entry name" value="ELONGATOR COMPLEX PROTEIN 6"/>
    <property type="match status" value="1"/>
</dbReference>
<dbReference type="AlphaFoldDB" id="A0A8H6SHH3"/>
<comment type="pathway">
    <text evidence="1">tRNA modification; 5-methoxycarbonylmethyl-2-thiouridine-tRNA biosynthesis.</text>
</comment>
<organism evidence="3 4">
    <name type="scientific">Mycena chlorophos</name>
    <name type="common">Agaric fungus</name>
    <name type="synonym">Agaricus chlorophos</name>
    <dbReference type="NCBI Taxonomy" id="658473"/>
    <lineage>
        <taxon>Eukaryota</taxon>
        <taxon>Fungi</taxon>
        <taxon>Dikarya</taxon>
        <taxon>Basidiomycota</taxon>
        <taxon>Agaricomycotina</taxon>
        <taxon>Agaricomycetes</taxon>
        <taxon>Agaricomycetidae</taxon>
        <taxon>Agaricales</taxon>
        <taxon>Marasmiineae</taxon>
        <taxon>Mycenaceae</taxon>
        <taxon>Mycena</taxon>
    </lineage>
</organism>
<dbReference type="GO" id="GO:0033588">
    <property type="term" value="C:elongator holoenzyme complex"/>
    <property type="evidence" value="ECO:0007669"/>
    <property type="project" value="InterPro"/>
</dbReference>
<dbReference type="Pfam" id="PF09807">
    <property type="entry name" value="ELP6"/>
    <property type="match status" value="1"/>
</dbReference>
<dbReference type="InterPro" id="IPR027417">
    <property type="entry name" value="P-loop_NTPase"/>
</dbReference>
<keyword evidence="4" id="KW-1185">Reference proteome</keyword>
<reference evidence="3" key="1">
    <citation type="submission" date="2020-05" db="EMBL/GenBank/DDBJ databases">
        <title>Mycena genomes resolve the evolution of fungal bioluminescence.</title>
        <authorList>
            <person name="Tsai I.J."/>
        </authorList>
    </citation>
    <scope>NUCLEOTIDE SEQUENCE</scope>
    <source>
        <strain evidence="3">110903Hualien_Pintung</strain>
    </source>
</reference>
<dbReference type="PANTHER" id="PTHR16184:SF6">
    <property type="entry name" value="ELONGATOR COMPLEX PROTEIN 6"/>
    <property type="match status" value="1"/>
</dbReference>
<protein>
    <recommendedName>
        <fullName evidence="5">Elongator complex protein 6</fullName>
    </recommendedName>
</protein>
<name>A0A8H6SHH3_MYCCL</name>
<dbReference type="GO" id="GO:0002098">
    <property type="term" value="P:tRNA wobble uridine modification"/>
    <property type="evidence" value="ECO:0007669"/>
    <property type="project" value="InterPro"/>
</dbReference>
<proteinExistence type="inferred from homology"/>
<evidence type="ECO:0008006" key="5">
    <source>
        <dbReference type="Google" id="ProtNLM"/>
    </source>
</evidence>
<evidence type="ECO:0000256" key="1">
    <source>
        <dbReference type="ARBA" id="ARBA00005043"/>
    </source>
</evidence>
<dbReference type="EMBL" id="JACAZE010000015">
    <property type="protein sequence ID" value="KAF7297910.1"/>
    <property type="molecule type" value="Genomic_DNA"/>
</dbReference>
<comment type="caution">
    <text evidence="3">The sequence shown here is derived from an EMBL/GenBank/DDBJ whole genome shotgun (WGS) entry which is preliminary data.</text>
</comment>